<feature type="non-terminal residue" evidence="1">
    <location>
        <position position="24"/>
    </location>
</feature>
<comment type="caution">
    <text evidence="1">The sequence shown here is derived from an EMBL/GenBank/DDBJ whole genome shotgun (WGS) entry which is preliminary data.</text>
</comment>
<accession>A0A8X6NMU4</accession>
<dbReference type="AlphaFoldDB" id="A0A8X6NMU4"/>
<protein>
    <submittedName>
        <fullName evidence="1">Uncharacterized protein</fullName>
    </submittedName>
</protein>
<gene>
    <name evidence="1" type="ORF">NPIL_367751</name>
</gene>
<sequence length="24" mass="2614">MIVLEDMVTFTPSQLGDMRSQASG</sequence>
<keyword evidence="2" id="KW-1185">Reference proteome</keyword>
<organism evidence="1 2">
    <name type="scientific">Nephila pilipes</name>
    <name type="common">Giant wood spider</name>
    <name type="synonym">Nephila maculata</name>
    <dbReference type="NCBI Taxonomy" id="299642"/>
    <lineage>
        <taxon>Eukaryota</taxon>
        <taxon>Metazoa</taxon>
        <taxon>Ecdysozoa</taxon>
        <taxon>Arthropoda</taxon>
        <taxon>Chelicerata</taxon>
        <taxon>Arachnida</taxon>
        <taxon>Araneae</taxon>
        <taxon>Araneomorphae</taxon>
        <taxon>Entelegynae</taxon>
        <taxon>Araneoidea</taxon>
        <taxon>Nephilidae</taxon>
        <taxon>Nephila</taxon>
    </lineage>
</organism>
<evidence type="ECO:0000313" key="1">
    <source>
        <dbReference type="EMBL" id="GFT21492.1"/>
    </source>
</evidence>
<reference evidence="1" key="1">
    <citation type="submission" date="2020-08" db="EMBL/GenBank/DDBJ databases">
        <title>Multicomponent nature underlies the extraordinary mechanical properties of spider dragline silk.</title>
        <authorList>
            <person name="Kono N."/>
            <person name="Nakamura H."/>
            <person name="Mori M."/>
            <person name="Yoshida Y."/>
            <person name="Ohtoshi R."/>
            <person name="Malay A.D."/>
            <person name="Moran D.A.P."/>
            <person name="Tomita M."/>
            <person name="Numata K."/>
            <person name="Arakawa K."/>
        </authorList>
    </citation>
    <scope>NUCLEOTIDE SEQUENCE</scope>
</reference>
<name>A0A8X6NMU4_NEPPI</name>
<proteinExistence type="predicted"/>
<evidence type="ECO:0000313" key="2">
    <source>
        <dbReference type="Proteomes" id="UP000887013"/>
    </source>
</evidence>
<dbReference type="Proteomes" id="UP000887013">
    <property type="component" value="Unassembled WGS sequence"/>
</dbReference>
<dbReference type="EMBL" id="BMAW01059507">
    <property type="protein sequence ID" value="GFT21492.1"/>
    <property type="molecule type" value="Genomic_DNA"/>
</dbReference>